<dbReference type="InterPro" id="IPR035979">
    <property type="entry name" value="RBD_domain_sf"/>
</dbReference>
<dbReference type="PANTHER" id="PTHR48033">
    <property type="entry name" value="RNA-BINDING (RRM/RBD/RNP MOTIFS) FAMILY PROTEIN"/>
    <property type="match status" value="1"/>
</dbReference>
<dbReference type="Proteomes" id="UP001249851">
    <property type="component" value="Unassembled WGS sequence"/>
</dbReference>
<dbReference type="InterPro" id="IPR012677">
    <property type="entry name" value="Nucleotide-bd_a/b_plait_sf"/>
</dbReference>
<accession>A0AAD9QFF1</accession>
<dbReference type="GO" id="GO:0005654">
    <property type="term" value="C:nucleoplasm"/>
    <property type="evidence" value="ECO:0007669"/>
    <property type="project" value="TreeGrafter"/>
</dbReference>
<dbReference type="GO" id="GO:0000785">
    <property type="term" value="C:chromatin"/>
    <property type="evidence" value="ECO:0007669"/>
    <property type="project" value="TreeGrafter"/>
</dbReference>
<name>A0AAD9QFF1_ACRCE</name>
<dbReference type="SUPFAM" id="SSF54928">
    <property type="entry name" value="RNA-binding domain, RBD"/>
    <property type="match status" value="1"/>
</dbReference>
<dbReference type="GO" id="GO:0003723">
    <property type="term" value="F:RNA binding"/>
    <property type="evidence" value="ECO:0007669"/>
    <property type="project" value="InterPro"/>
</dbReference>
<comment type="caution">
    <text evidence="4">The sequence shown here is derived from an EMBL/GenBank/DDBJ whole genome shotgun (WGS) entry which is preliminary data.</text>
</comment>
<evidence type="ECO:0000256" key="1">
    <source>
        <dbReference type="ARBA" id="ARBA00004123"/>
    </source>
</evidence>
<reference evidence="4" key="1">
    <citation type="journal article" date="2023" name="G3 (Bethesda)">
        <title>Whole genome assembly and annotation of the endangered Caribbean coral Acropora cervicornis.</title>
        <authorList>
            <person name="Selwyn J.D."/>
            <person name="Vollmer S.V."/>
        </authorList>
    </citation>
    <scope>NUCLEOTIDE SEQUENCE</scope>
    <source>
        <strain evidence="4">K2</strain>
    </source>
</reference>
<keyword evidence="4" id="KW-0687">Ribonucleoprotein</keyword>
<dbReference type="InterPro" id="IPR000504">
    <property type="entry name" value="RRM_dom"/>
</dbReference>
<dbReference type="GO" id="GO:0010468">
    <property type="term" value="P:regulation of gene expression"/>
    <property type="evidence" value="ECO:0007669"/>
    <property type="project" value="TreeGrafter"/>
</dbReference>
<dbReference type="AlphaFoldDB" id="A0AAD9QFF1"/>
<dbReference type="Pfam" id="PF00076">
    <property type="entry name" value="RRM_1"/>
    <property type="match status" value="1"/>
</dbReference>
<proteinExistence type="predicted"/>
<reference evidence="4" key="2">
    <citation type="journal article" date="2023" name="Science">
        <title>Genomic signatures of disease resistance in endangered staghorn corals.</title>
        <authorList>
            <person name="Vollmer S.V."/>
            <person name="Selwyn J.D."/>
            <person name="Despard B.A."/>
            <person name="Roesel C.L."/>
        </authorList>
    </citation>
    <scope>NUCLEOTIDE SEQUENCE</scope>
    <source>
        <strain evidence="4">K2</strain>
    </source>
</reference>
<dbReference type="PANTHER" id="PTHR48033:SF10">
    <property type="entry name" value="RNA-BINDING PROTEIN SQUID"/>
    <property type="match status" value="1"/>
</dbReference>
<evidence type="ECO:0000313" key="5">
    <source>
        <dbReference type="Proteomes" id="UP001249851"/>
    </source>
</evidence>
<dbReference type="Gene3D" id="3.30.70.330">
    <property type="match status" value="1"/>
</dbReference>
<gene>
    <name evidence="4" type="ORF">P5673_017264</name>
</gene>
<evidence type="ECO:0000259" key="3">
    <source>
        <dbReference type="Pfam" id="PF00076"/>
    </source>
</evidence>
<dbReference type="GO" id="GO:1990904">
    <property type="term" value="C:ribonucleoprotein complex"/>
    <property type="evidence" value="ECO:0007669"/>
    <property type="project" value="UniProtKB-KW"/>
</dbReference>
<feature type="domain" description="RRM" evidence="3">
    <location>
        <begin position="41"/>
        <end position="76"/>
    </location>
</feature>
<sequence length="265" mass="28081">MNAWPAEVLNHNKQHLIDGKAVDPKPAAPINKPPHLRVKKIFVGGLKPDTTSDHQIREYFKQYAPVKDIEYVTEHLSKKKRVKRALPKEVQQQQAALRAAVAGRGMIPAIATAFGVVPGRARATTGLGRGAGGINLAAYNPTYAAALYGAAFGTSGSYDPTLYAASYPGLPTAFPAYSPGSAFATAAAAASAEYPRGAYALPYSPGREPSIHLPVTPSKTGTAVSTKSLTLHHMTDTSELIGSFLQQGNGVMDRDDIGSSPFRIL</sequence>
<keyword evidence="5" id="KW-1185">Reference proteome</keyword>
<keyword evidence="2" id="KW-0539">Nucleus</keyword>
<organism evidence="4 5">
    <name type="scientific">Acropora cervicornis</name>
    <name type="common">Staghorn coral</name>
    <dbReference type="NCBI Taxonomy" id="6130"/>
    <lineage>
        <taxon>Eukaryota</taxon>
        <taxon>Metazoa</taxon>
        <taxon>Cnidaria</taxon>
        <taxon>Anthozoa</taxon>
        <taxon>Hexacorallia</taxon>
        <taxon>Scleractinia</taxon>
        <taxon>Astrocoeniina</taxon>
        <taxon>Acroporidae</taxon>
        <taxon>Acropora</taxon>
    </lineage>
</organism>
<dbReference type="EMBL" id="JARQWQ010000037">
    <property type="protein sequence ID" value="KAK2560273.1"/>
    <property type="molecule type" value="Genomic_DNA"/>
</dbReference>
<evidence type="ECO:0000256" key="2">
    <source>
        <dbReference type="ARBA" id="ARBA00023242"/>
    </source>
</evidence>
<protein>
    <submittedName>
        <fullName evidence="4">Heterogeneous nuclear ribonucleoproteins A1-like protein</fullName>
    </submittedName>
</protein>
<comment type="subcellular location">
    <subcellularLocation>
        <location evidence="1">Nucleus</location>
    </subcellularLocation>
</comment>
<evidence type="ECO:0000313" key="4">
    <source>
        <dbReference type="EMBL" id="KAK2560273.1"/>
    </source>
</evidence>